<evidence type="ECO:0000256" key="3">
    <source>
        <dbReference type="SAM" id="MobiDB-lite"/>
    </source>
</evidence>
<dbReference type="AlphaFoldDB" id="A0A058ZAG4"/>
<evidence type="ECO:0000313" key="5">
    <source>
        <dbReference type="Proteomes" id="UP000030693"/>
    </source>
</evidence>
<dbReference type="PANTHER" id="PTHR12375">
    <property type="entry name" value="RNA-BINDING PROTEIN LUC7-RELATED"/>
    <property type="match status" value="1"/>
</dbReference>
<dbReference type="GeneID" id="20526995"/>
<comment type="similarity">
    <text evidence="1">Belongs to the Luc7 family.</text>
</comment>
<feature type="coiled-coil region" evidence="2">
    <location>
        <begin position="66"/>
        <end position="200"/>
    </location>
</feature>
<reference evidence="4" key="1">
    <citation type="submission" date="2013-04" db="EMBL/GenBank/DDBJ databases">
        <title>The Genome Sequence of Fonticula alba ATCC 38817.</title>
        <authorList>
            <consortium name="The Broad Institute Genomics Platform"/>
            <person name="Russ C."/>
            <person name="Cuomo C."/>
            <person name="Burger G."/>
            <person name="Gray M.W."/>
            <person name="Holland P.W.H."/>
            <person name="King N."/>
            <person name="Lang F.B.F."/>
            <person name="Roger A.J."/>
            <person name="Ruiz-Trillo I."/>
            <person name="Brown M."/>
            <person name="Walker B."/>
            <person name="Young S."/>
            <person name="Zeng Q."/>
            <person name="Gargeya S."/>
            <person name="Fitzgerald M."/>
            <person name="Haas B."/>
            <person name="Abouelleil A."/>
            <person name="Allen A.W."/>
            <person name="Alvarado L."/>
            <person name="Arachchi H.M."/>
            <person name="Berlin A.M."/>
            <person name="Chapman S.B."/>
            <person name="Gainer-Dewar J."/>
            <person name="Goldberg J."/>
            <person name="Griggs A."/>
            <person name="Gujja S."/>
            <person name="Hansen M."/>
            <person name="Howarth C."/>
            <person name="Imamovic A."/>
            <person name="Ireland A."/>
            <person name="Larimer J."/>
            <person name="McCowan C."/>
            <person name="Murphy C."/>
            <person name="Pearson M."/>
            <person name="Poon T.W."/>
            <person name="Priest M."/>
            <person name="Roberts A."/>
            <person name="Saif S."/>
            <person name="Shea T."/>
            <person name="Sisk P."/>
            <person name="Sykes S."/>
            <person name="Wortman J."/>
            <person name="Nusbaum C."/>
            <person name="Birren B."/>
        </authorList>
    </citation>
    <scope>NUCLEOTIDE SEQUENCE [LARGE SCALE GENOMIC DNA]</scope>
    <source>
        <strain evidence="4">ATCC 38817</strain>
    </source>
</reference>
<dbReference type="Proteomes" id="UP000030693">
    <property type="component" value="Unassembled WGS sequence"/>
</dbReference>
<accession>A0A058ZAG4</accession>
<feature type="compositionally biased region" description="Basic residues" evidence="3">
    <location>
        <begin position="268"/>
        <end position="280"/>
    </location>
</feature>
<feature type="compositionally biased region" description="Basic and acidic residues" evidence="3">
    <location>
        <begin position="289"/>
        <end position="401"/>
    </location>
</feature>
<organism evidence="4">
    <name type="scientific">Fonticula alba</name>
    <name type="common">Slime mold</name>
    <dbReference type="NCBI Taxonomy" id="691883"/>
    <lineage>
        <taxon>Eukaryota</taxon>
        <taxon>Rotosphaerida</taxon>
        <taxon>Fonticulaceae</taxon>
        <taxon>Fonticula</taxon>
    </lineage>
</organism>
<dbReference type="OMA" id="PCTRIHD"/>
<dbReference type="GO" id="GO:0003729">
    <property type="term" value="F:mRNA binding"/>
    <property type="evidence" value="ECO:0007669"/>
    <property type="project" value="InterPro"/>
</dbReference>
<protein>
    <submittedName>
        <fullName evidence="4">Uncharacterized protein</fullName>
    </submittedName>
</protein>
<keyword evidence="2" id="KW-0175">Coiled coil</keyword>
<feature type="region of interest" description="Disordered" evidence="3">
    <location>
        <begin position="258"/>
        <end position="401"/>
    </location>
</feature>
<dbReference type="STRING" id="691883.A0A058ZAG4"/>
<dbReference type="GO" id="GO:0005685">
    <property type="term" value="C:U1 snRNP"/>
    <property type="evidence" value="ECO:0007669"/>
    <property type="project" value="InterPro"/>
</dbReference>
<evidence type="ECO:0000256" key="2">
    <source>
        <dbReference type="SAM" id="Coils"/>
    </source>
</evidence>
<evidence type="ECO:0000313" key="4">
    <source>
        <dbReference type="EMBL" id="KCV71325.1"/>
    </source>
</evidence>
<keyword evidence="5" id="KW-1185">Reference proteome</keyword>
<dbReference type="Pfam" id="PF03194">
    <property type="entry name" value="LUC7"/>
    <property type="match status" value="1"/>
</dbReference>
<sequence>MAYTERRRVLIELFSSIGVTESSSRMHFTDDNICKMYLVGMCPHELFHNTHLDEGRCPHIHSDAMRRLYEKEVEELSARMKAESGDAPLPARAVDPFGYLYSLLQNLGRIVQRADREINRMKADLDNKKRAWEDSAILDIRLEYNKVTEKLTELEAEAERLGGEGLVDESLQILNEASVLKESQSRLQAELREAESATAASLGVASNTLKMFVCDSCPAMLSRDDSDKCLEDHHSGRLHAGLVAVRARHAELAAMGLQHQHHGPPSGHHAHHHHHHHHRGGFGGGGPDGGDHHRRDRDFDRGRDFRGGRGDHFRDRDRERDRDRHGGRPRDDRYRDDRPRDDRYRDDRRDDRYRGDDRRDDRYRGDDRRDDRPREDRYRDERSRDERPRDDRYRDDRSRRY</sequence>
<evidence type="ECO:0000256" key="1">
    <source>
        <dbReference type="ARBA" id="ARBA00005655"/>
    </source>
</evidence>
<gene>
    <name evidence="4" type="ORF">H696_02270</name>
</gene>
<dbReference type="GO" id="GO:0006376">
    <property type="term" value="P:mRNA splice site recognition"/>
    <property type="evidence" value="ECO:0007669"/>
    <property type="project" value="InterPro"/>
</dbReference>
<dbReference type="OrthoDB" id="153872at2759"/>
<name>A0A058ZAG4_FONAL</name>
<dbReference type="RefSeq" id="XP_009494448.1">
    <property type="nucleotide sequence ID" value="XM_009496173.1"/>
</dbReference>
<proteinExistence type="inferred from homology"/>
<dbReference type="InterPro" id="IPR004882">
    <property type="entry name" value="Luc7-rel"/>
</dbReference>
<dbReference type="EMBL" id="KB932203">
    <property type="protein sequence ID" value="KCV71325.1"/>
    <property type="molecule type" value="Genomic_DNA"/>
</dbReference>
<dbReference type="eggNOG" id="KOG0796">
    <property type="taxonomic scope" value="Eukaryota"/>
</dbReference>